<keyword evidence="6" id="KW-1185">Reference proteome</keyword>
<evidence type="ECO:0000256" key="2">
    <source>
        <dbReference type="ARBA" id="ARBA00023125"/>
    </source>
</evidence>
<feature type="domain" description="HTH gntR-type" evidence="4">
    <location>
        <begin position="21"/>
        <end position="93"/>
    </location>
</feature>
<dbReference type="SUPFAM" id="SSF46785">
    <property type="entry name" value="Winged helix' DNA-binding domain"/>
    <property type="match status" value="1"/>
</dbReference>
<dbReference type="Pfam" id="PF07729">
    <property type="entry name" value="FCD"/>
    <property type="match status" value="1"/>
</dbReference>
<dbReference type="InterPro" id="IPR036390">
    <property type="entry name" value="WH_DNA-bd_sf"/>
</dbReference>
<dbReference type="EMBL" id="BAAAGS010000007">
    <property type="protein sequence ID" value="GAA0517233.1"/>
    <property type="molecule type" value="Genomic_DNA"/>
</dbReference>
<dbReference type="SMART" id="SM00895">
    <property type="entry name" value="FCD"/>
    <property type="match status" value="1"/>
</dbReference>
<dbReference type="InterPro" id="IPR011711">
    <property type="entry name" value="GntR_C"/>
</dbReference>
<evidence type="ECO:0000259" key="4">
    <source>
        <dbReference type="PROSITE" id="PS50949"/>
    </source>
</evidence>
<dbReference type="SMART" id="SM00345">
    <property type="entry name" value="HTH_GNTR"/>
    <property type="match status" value="1"/>
</dbReference>
<dbReference type="Gene3D" id="1.10.10.10">
    <property type="entry name" value="Winged helix-like DNA-binding domain superfamily/Winged helix DNA-binding domain"/>
    <property type="match status" value="1"/>
</dbReference>
<gene>
    <name evidence="5" type="ORF">GCM10009533_15440</name>
</gene>
<keyword evidence="3" id="KW-0804">Transcription</keyword>
<evidence type="ECO:0000256" key="3">
    <source>
        <dbReference type="ARBA" id="ARBA00023163"/>
    </source>
</evidence>
<organism evidence="5 6">
    <name type="scientific">Saccharopolyspora erythraea</name>
    <name type="common">Streptomyces erythraeus</name>
    <dbReference type="NCBI Taxonomy" id="1836"/>
    <lineage>
        <taxon>Bacteria</taxon>
        <taxon>Bacillati</taxon>
        <taxon>Actinomycetota</taxon>
        <taxon>Actinomycetes</taxon>
        <taxon>Pseudonocardiales</taxon>
        <taxon>Pseudonocardiaceae</taxon>
        <taxon>Saccharopolyspora</taxon>
    </lineage>
</organism>
<dbReference type="InterPro" id="IPR008920">
    <property type="entry name" value="TF_FadR/GntR_C"/>
</dbReference>
<dbReference type="PRINTS" id="PR00035">
    <property type="entry name" value="HTHGNTR"/>
</dbReference>
<evidence type="ECO:0000256" key="1">
    <source>
        <dbReference type="ARBA" id="ARBA00023015"/>
    </source>
</evidence>
<dbReference type="InterPro" id="IPR036388">
    <property type="entry name" value="WH-like_DNA-bd_sf"/>
</dbReference>
<accession>A0ABP3MBJ2</accession>
<sequence>MAGQDDPGRDDAAGWRPVARARTYELVIDRVEEQIRTGALRVGDRLPAERDLAGMLGVSRAAVREALRALEAQGVLRMSVGTGPESGTIVAAMPSQALTRFLRLHVALANFPMHNVVEARVMLERESARNAALRATAEDLEELAGLLDAMDEAGSDRERFNELDTAFHVAIAEAGGNRLVADMTIAIRESMRRPLLRAFVELGESWPSVADGLRDDHRAIHQALRDRDEALAEQRMVEHIRGFYARVPGTAGFG</sequence>
<evidence type="ECO:0000313" key="6">
    <source>
        <dbReference type="Proteomes" id="UP001500729"/>
    </source>
</evidence>
<dbReference type="CDD" id="cd07377">
    <property type="entry name" value="WHTH_GntR"/>
    <property type="match status" value="1"/>
</dbReference>
<dbReference type="InterPro" id="IPR000524">
    <property type="entry name" value="Tscrpt_reg_HTH_GntR"/>
</dbReference>
<proteinExistence type="predicted"/>
<reference evidence="6" key="1">
    <citation type="journal article" date="2019" name="Int. J. Syst. Evol. Microbiol.">
        <title>The Global Catalogue of Microorganisms (GCM) 10K type strain sequencing project: providing services to taxonomists for standard genome sequencing and annotation.</title>
        <authorList>
            <consortium name="The Broad Institute Genomics Platform"/>
            <consortium name="The Broad Institute Genome Sequencing Center for Infectious Disease"/>
            <person name="Wu L."/>
            <person name="Ma J."/>
        </authorList>
    </citation>
    <scope>NUCLEOTIDE SEQUENCE [LARGE SCALE GENOMIC DNA]</scope>
    <source>
        <strain evidence="6">JCM 10303</strain>
    </source>
</reference>
<name>A0ABP3MBJ2_SACER</name>
<dbReference type="Proteomes" id="UP001500729">
    <property type="component" value="Unassembled WGS sequence"/>
</dbReference>
<dbReference type="RefSeq" id="WP_009942214.1">
    <property type="nucleotide sequence ID" value="NZ_BAAAGS010000007.1"/>
</dbReference>
<keyword evidence="1" id="KW-0805">Transcription regulation</keyword>
<dbReference type="PANTHER" id="PTHR43537">
    <property type="entry name" value="TRANSCRIPTIONAL REGULATOR, GNTR FAMILY"/>
    <property type="match status" value="1"/>
</dbReference>
<dbReference type="Pfam" id="PF00392">
    <property type="entry name" value="GntR"/>
    <property type="match status" value="1"/>
</dbReference>
<dbReference type="Gene3D" id="1.20.120.530">
    <property type="entry name" value="GntR ligand-binding domain-like"/>
    <property type="match status" value="1"/>
</dbReference>
<keyword evidence="2" id="KW-0238">DNA-binding</keyword>
<dbReference type="SUPFAM" id="SSF48008">
    <property type="entry name" value="GntR ligand-binding domain-like"/>
    <property type="match status" value="1"/>
</dbReference>
<comment type="caution">
    <text evidence="5">The sequence shown here is derived from an EMBL/GenBank/DDBJ whole genome shotgun (WGS) entry which is preliminary data.</text>
</comment>
<evidence type="ECO:0000313" key="5">
    <source>
        <dbReference type="EMBL" id="GAA0517233.1"/>
    </source>
</evidence>
<dbReference type="PROSITE" id="PS50949">
    <property type="entry name" value="HTH_GNTR"/>
    <property type="match status" value="1"/>
</dbReference>
<protein>
    <submittedName>
        <fullName evidence="5">FCD domain-containing protein</fullName>
    </submittedName>
</protein>
<dbReference type="PANTHER" id="PTHR43537:SF5">
    <property type="entry name" value="UXU OPERON TRANSCRIPTIONAL REGULATOR"/>
    <property type="match status" value="1"/>
</dbReference>